<proteinExistence type="predicted"/>
<keyword evidence="2" id="KW-1185">Reference proteome</keyword>
<reference evidence="1" key="1">
    <citation type="submission" date="2020-11" db="EMBL/GenBank/DDBJ databases">
        <authorList>
            <person name="Tran Van P."/>
        </authorList>
    </citation>
    <scope>NUCLEOTIDE SEQUENCE</scope>
</reference>
<organism evidence="1">
    <name type="scientific">Darwinula stevensoni</name>
    <dbReference type="NCBI Taxonomy" id="69355"/>
    <lineage>
        <taxon>Eukaryota</taxon>
        <taxon>Metazoa</taxon>
        <taxon>Ecdysozoa</taxon>
        <taxon>Arthropoda</taxon>
        <taxon>Crustacea</taxon>
        <taxon>Oligostraca</taxon>
        <taxon>Ostracoda</taxon>
        <taxon>Podocopa</taxon>
        <taxon>Podocopida</taxon>
        <taxon>Darwinulocopina</taxon>
        <taxon>Darwinuloidea</taxon>
        <taxon>Darwinulidae</taxon>
        <taxon>Darwinula</taxon>
    </lineage>
</organism>
<dbReference type="EMBL" id="LR903631">
    <property type="protein sequence ID" value="CAD7252102.1"/>
    <property type="molecule type" value="Genomic_DNA"/>
</dbReference>
<sequence>MLIVLCRCIRMSYCQKVTQNSDVHWNELHAPDVLRVLVAEKPNYCQKHSCSLKWTSCAEGCPFFGYVVDFRRVFLCRMNESQVRRHRL</sequence>
<dbReference type="Proteomes" id="UP000677054">
    <property type="component" value="Unassembled WGS sequence"/>
</dbReference>
<protein>
    <submittedName>
        <fullName evidence="1">Uncharacterized protein</fullName>
    </submittedName>
</protein>
<evidence type="ECO:0000313" key="1">
    <source>
        <dbReference type="EMBL" id="CAD7252102.1"/>
    </source>
</evidence>
<accession>A0A7R9ADP4</accession>
<name>A0A7R9ADP4_9CRUS</name>
<evidence type="ECO:0000313" key="2">
    <source>
        <dbReference type="Proteomes" id="UP000677054"/>
    </source>
</evidence>
<gene>
    <name evidence="1" type="ORF">DSTB1V02_LOCUS11863</name>
</gene>
<dbReference type="AlphaFoldDB" id="A0A7R9ADP4"/>
<dbReference type="EMBL" id="CAJPEV010004114">
    <property type="protein sequence ID" value="CAG0901194.1"/>
    <property type="molecule type" value="Genomic_DNA"/>
</dbReference>